<dbReference type="Proteomes" id="UP000522720">
    <property type="component" value="Unassembled WGS sequence"/>
</dbReference>
<evidence type="ECO:0000313" key="3">
    <source>
        <dbReference type="Proteomes" id="UP000522720"/>
    </source>
</evidence>
<dbReference type="EMBL" id="JAAXPR010000005">
    <property type="protein sequence ID" value="NKZ20038.1"/>
    <property type="molecule type" value="Genomic_DNA"/>
</dbReference>
<dbReference type="RefSeq" id="WP_168548795.1">
    <property type="nucleotide sequence ID" value="NZ_JAAXPR010000005.1"/>
</dbReference>
<dbReference type="InterPro" id="IPR007374">
    <property type="entry name" value="ASCH_domain"/>
</dbReference>
<dbReference type="Gene3D" id="3.10.400.10">
    <property type="entry name" value="Sulfate adenylyltransferase"/>
    <property type="match status" value="1"/>
</dbReference>
<dbReference type="InterPro" id="IPR015947">
    <property type="entry name" value="PUA-like_sf"/>
</dbReference>
<dbReference type="PIRSF" id="PIRSF021320">
    <property type="entry name" value="DUF984"/>
    <property type="match status" value="1"/>
</dbReference>
<reference evidence="2 3" key="1">
    <citation type="submission" date="2020-04" db="EMBL/GenBank/DDBJ databases">
        <title>MicrobeNet Type strains.</title>
        <authorList>
            <person name="Nicholson A.C."/>
        </authorList>
    </citation>
    <scope>NUCLEOTIDE SEQUENCE [LARGE SCALE GENOMIC DNA]</scope>
    <source>
        <strain evidence="2 3">CCUG 69612</strain>
    </source>
</reference>
<comment type="caution">
    <text evidence="2">The sequence shown here is derived from an EMBL/GenBank/DDBJ whole genome shotgun (WGS) entry which is preliminary data.</text>
</comment>
<gene>
    <name evidence="2" type="ORF">HF992_04125</name>
</gene>
<proteinExistence type="predicted"/>
<dbReference type="PANTHER" id="PTHR39203:SF1">
    <property type="entry name" value="CYTOPLASMIC PROTEIN"/>
    <property type="match status" value="1"/>
</dbReference>
<dbReference type="CDD" id="cd06553">
    <property type="entry name" value="ASCH_Ef3133_like"/>
    <property type="match status" value="1"/>
</dbReference>
<evidence type="ECO:0000259" key="1">
    <source>
        <dbReference type="SMART" id="SM01022"/>
    </source>
</evidence>
<dbReference type="SUPFAM" id="SSF88697">
    <property type="entry name" value="PUA domain-like"/>
    <property type="match status" value="1"/>
</dbReference>
<dbReference type="SMART" id="SM01022">
    <property type="entry name" value="ASCH"/>
    <property type="match status" value="1"/>
</dbReference>
<dbReference type="AlphaFoldDB" id="A0A7X6MYY4"/>
<name>A0A7X6MYY4_9STRE</name>
<sequence>MTPEQLWKEYKTVNPQAGDDYEAWAFGVLPDELAQLVLDGTKTATASGYDLYALDNDPLPEAGSYDVVLDGQGNAVCVIKVIKVYVTPFDEVTAEHAYKEGEGDRSLAYWRQVHEDFFKPYYKEAGLVFNGQSNIVCEEFEVVYPVPYQE</sequence>
<dbReference type="Pfam" id="PF04266">
    <property type="entry name" value="ASCH"/>
    <property type="match status" value="1"/>
</dbReference>
<accession>A0A7X6MYY4</accession>
<dbReference type="PANTHER" id="PTHR39203">
    <property type="entry name" value="CYTOPLASMIC PROTEIN-RELATED"/>
    <property type="match status" value="1"/>
</dbReference>
<organism evidence="2 3">
    <name type="scientific">Streptococcus ovuberis</name>
    <dbReference type="NCBI Taxonomy" id="1936207"/>
    <lineage>
        <taxon>Bacteria</taxon>
        <taxon>Bacillati</taxon>
        <taxon>Bacillota</taxon>
        <taxon>Bacilli</taxon>
        <taxon>Lactobacillales</taxon>
        <taxon>Streptococcaceae</taxon>
        <taxon>Streptococcus</taxon>
    </lineage>
</organism>
<feature type="domain" description="ASCH" evidence="1">
    <location>
        <begin position="24"/>
        <end position="144"/>
    </location>
</feature>
<keyword evidence="3" id="KW-1185">Reference proteome</keyword>
<protein>
    <submittedName>
        <fullName evidence="2">ASCH domain-containing protein</fullName>
    </submittedName>
</protein>
<evidence type="ECO:0000313" key="2">
    <source>
        <dbReference type="EMBL" id="NKZ20038.1"/>
    </source>
</evidence>
<dbReference type="InterPro" id="IPR009326">
    <property type="entry name" value="DUF984"/>
</dbReference>